<sequence length="67" mass="7818">MSYGTREVNNNDRKYSFTHIAARSHSRPQLDSQYHNLTRHSSTSRFTYHASRLSPRASHCPPPFDIK</sequence>
<gene>
    <name evidence="2" type="ORF">E2C01_062003</name>
</gene>
<protein>
    <submittedName>
        <fullName evidence="2">Uncharacterized protein</fullName>
    </submittedName>
</protein>
<proteinExistence type="predicted"/>
<organism evidence="2 3">
    <name type="scientific">Portunus trituberculatus</name>
    <name type="common">Swimming crab</name>
    <name type="synonym">Neptunus trituberculatus</name>
    <dbReference type="NCBI Taxonomy" id="210409"/>
    <lineage>
        <taxon>Eukaryota</taxon>
        <taxon>Metazoa</taxon>
        <taxon>Ecdysozoa</taxon>
        <taxon>Arthropoda</taxon>
        <taxon>Crustacea</taxon>
        <taxon>Multicrustacea</taxon>
        <taxon>Malacostraca</taxon>
        <taxon>Eumalacostraca</taxon>
        <taxon>Eucarida</taxon>
        <taxon>Decapoda</taxon>
        <taxon>Pleocyemata</taxon>
        <taxon>Brachyura</taxon>
        <taxon>Eubrachyura</taxon>
        <taxon>Portunoidea</taxon>
        <taxon>Portunidae</taxon>
        <taxon>Portuninae</taxon>
        <taxon>Portunus</taxon>
    </lineage>
</organism>
<keyword evidence="3" id="KW-1185">Reference proteome</keyword>
<evidence type="ECO:0000313" key="2">
    <source>
        <dbReference type="EMBL" id="MPC67817.1"/>
    </source>
</evidence>
<evidence type="ECO:0000313" key="3">
    <source>
        <dbReference type="Proteomes" id="UP000324222"/>
    </source>
</evidence>
<dbReference type="Proteomes" id="UP000324222">
    <property type="component" value="Unassembled WGS sequence"/>
</dbReference>
<name>A0A5B7HER5_PORTR</name>
<feature type="region of interest" description="Disordered" evidence="1">
    <location>
        <begin position="46"/>
        <end position="67"/>
    </location>
</feature>
<dbReference type="AlphaFoldDB" id="A0A5B7HER5"/>
<dbReference type="EMBL" id="VSRR010026812">
    <property type="protein sequence ID" value="MPC67817.1"/>
    <property type="molecule type" value="Genomic_DNA"/>
</dbReference>
<reference evidence="2 3" key="1">
    <citation type="submission" date="2019-05" db="EMBL/GenBank/DDBJ databases">
        <title>Another draft genome of Portunus trituberculatus and its Hox gene families provides insights of decapod evolution.</title>
        <authorList>
            <person name="Jeong J.-H."/>
            <person name="Song I."/>
            <person name="Kim S."/>
            <person name="Choi T."/>
            <person name="Kim D."/>
            <person name="Ryu S."/>
            <person name="Kim W."/>
        </authorList>
    </citation>
    <scope>NUCLEOTIDE SEQUENCE [LARGE SCALE GENOMIC DNA]</scope>
    <source>
        <tissue evidence="2">Muscle</tissue>
    </source>
</reference>
<evidence type="ECO:0000256" key="1">
    <source>
        <dbReference type="SAM" id="MobiDB-lite"/>
    </source>
</evidence>
<comment type="caution">
    <text evidence="2">The sequence shown here is derived from an EMBL/GenBank/DDBJ whole genome shotgun (WGS) entry which is preliminary data.</text>
</comment>
<accession>A0A5B7HER5</accession>